<keyword evidence="1" id="KW-0812">Transmembrane</keyword>
<comment type="caution">
    <text evidence="2">The sequence shown here is derived from an EMBL/GenBank/DDBJ whole genome shotgun (WGS) entry which is preliminary data.</text>
</comment>
<evidence type="ECO:0000313" key="2">
    <source>
        <dbReference type="EMBL" id="RCU50469.1"/>
    </source>
</evidence>
<sequence length="67" mass="7706">MVLKTDPKVNEGVKDFSVELVKILFSRNRSITEKYHMVLLHIAENKVWACYLVALICVLLLLISSLF</sequence>
<dbReference type="EMBL" id="QPID01000004">
    <property type="protein sequence ID" value="RCU50469.1"/>
    <property type="molecule type" value="Genomic_DNA"/>
</dbReference>
<feature type="transmembrane region" description="Helical" evidence="1">
    <location>
        <begin position="47"/>
        <end position="66"/>
    </location>
</feature>
<name>A0A368NM00_9GAMM</name>
<evidence type="ECO:0000313" key="3">
    <source>
        <dbReference type="Proteomes" id="UP000252558"/>
    </source>
</evidence>
<keyword evidence="3" id="KW-1185">Reference proteome</keyword>
<dbReference type="Proteomes" id="UP000252558">
    <property type="component" value="Unassembled WGS sequence"/>
</dbReference>
<keyword evidence="1" id="KW-0472">Membrane</keyword>
<reference evidence="2 3" key="1">
    <citation type="submission" date="2018-07" db="EMBL/GenBank/DDBJ databases">
        <title>Corallincola holothuriorum sp. nov., a new facultative anaerobe isolated from sea cucumber Apostichopus japonicus.</title>
        <authorList>
            <person name="Xia H."/>
        </authorList>
    </citation>
    <scope>NUCLEOTIDE SEQUENCE [LARGE SCALE GENOMIC DNA]</scope>
    <source>
        <strain evidence="2 3">C4</strain>
    </source>
</reference>
<dbReference type="AlphaFoldDB" id="A0A368NM00"/>
<proteinExistence type="predicted"/>
<gene>
    <name evidence="2" type="ORF">DU002_08585</name>
</gene>
<keyword evidence="1" id="KW-1133">Transmembrane helix</keyword>
<evidence type="ECO:0000256" key="1">
    <source>
        <dbReference type="SAM" id="Phobius"/>
    </source>
</evidence>
<organism evidence="2 3">
    <name type="scientific">Corallincola holothuriorum</name>
    <dbReference type="NCBI Taxonomy" id="2282215"/>
    <lineage>
        <taxon>Bacteria</taxon>
        <taxon>Pseudomonadati</taxon>
        <taxon>Pseudomonadota</taxon>
        <taxon>Gammaproteobacteria</taxon>
        <taxon>Alteromonadales</taxon>
        <taxon>Psychromonadaceae</taxon>
        <taxon>Corallincola</taxon>
    </lineage>
</organism>
<accession>A0A368NM00</accession>
<protein>
    <submittedName>
        <fullName evidence="2">Uncharacterized protein</fullName>
    </submittedName>
</protein>